<sequence length="368" mass="38935">MTQGVVTVQGLRLRDGPDGTVVPPSLDKGLGVEMFESKAGWTRITTLKAPIRSGWVSSQFLSPAVAVATPAPPALAPPPMPDDPDHPVTVSGGKAITPDGRAFASVYKGGFYTTGRTSLAGWLAGNPPPAALKPSAVRVVRAISANEGLLEAVNSYDNSYMSIGLFQWTCGPAGDAGELPALLAALKRTWPAAFQDCFGRYGLDVQTASATATTGYLVLNGVILNTAARKLQLRGAVWAYRFWRAGHHHDMRACQLSFAAGRLAKFLDAKAAGVAVRRWFTSEQGVALVLDEHVNRPGHVPGTLAAAITKIGATGPTNWKTADEARLITAYVLARKATNMTHPILRAERIADAVNQGTLSDDRGSFVI</sequence>
<evidence type="ECO:0000313" key="2">
    <source>
        <dbReference type="Proteomes" id="UP001598130"/>
    </source>
</evidence>
<proteinExistence type="predicted"/>
<protein>
    <recommendedName>
        <fullName evidence="3">SH3b domain-containing protein</fullName>
    </recommendedName>
</protein>
<dbReference type="Gene3D" id="2.30.30.40">
    <property type="entry name" value="SH3 Domains"/>
    <property type="match status" value="1"/>
</dbReference>
<accession>A0ABW6CHL9</accession>
<keyword evidence="2" id="KW-1185">Reference proteome</keyword>
<evidence type="ECO:0000313" key="1">
    <source>
        <dbReference type="EMBL" id="MFD3262425.1"/>
    </source>
</evidence>
<comment type="caution">
    <text evidence="1">The sequence shown here is derived from an EMBL/GenBank/DDBJ whole genome shotgun (WGS) entry which is preliminary data.</text>
</comment>
<dbReference type="EMBL" id="JAOTJD010000001">
    <property type="protein sequence ID" value="MFD3262425.1"/>
    <property type="molecule type" value="Genomic_DNA"/>
</dbReference>
<reference evidence="1 2" key="1">
    <citation type="submission" date="2022-09" db="EMBL/GenBank/DDBJ databases">
        <title>New species of Phenylobacterium.</title>
        <authorList>
            <person name="Mieszkin S."/>
        </authorList>
    </citation>
    <scope>NUCLEOTIDE SEQUENCE [LARGE SCALE GENOMIC DNA]</scope>
    <source>
        <strain evidence="1 2">HK31-G</strain>
    </source>
</reference>
<name>A0ABW6CHL9_9CAUL</name>
<evidence type="ECO:0008006" key="3">
    <source>
        <dbReference type="Google" id="ProtNLM"/>
    </source>
</evidence>
<dbReference type="Proteomes" id="UP001598130">
    <property type="component" value="Unassembled WGS sequence"/>
</dbReference>
<gene>
    <name evidence="1" type="ORF">OCL97_00430</name>
</gene>
<dbReference type="RefSeq" id="WP_377366639.1">
    <property type="nucleotide sequence ID" value="NZ_JAOTJD010000001.1"/>
</dbReference>
<organism evidence="1 2">
    <name type="scientific">Phenylobacterium ferrooxidans</name>
    <dbReference type="NCBI Taxonomy" id="2982689"/>
    <lineage>
        <taxon>Bacteria</taxon>
        <taxon>Pseudomonadati</taxon>
        <taxon>Pseudomonadota</taxon>
        <taxon>Alphaproteobacteria</taxon>
        <taxon>Caulobacterales</taxon>
        <taxon>Caulobacteraceae</taxon>
        <taxon>Phenylobacterium</taxon>
    </lineage>
</organism>